<reference evidence="3 4" key="1">
    <citation type="submission" date="2016-03" db="EMBL/GenBank/DDBJ databases">
        <title>Complete genome sequence of a novel chlorpyrifos degrading bacterium, Cupriavidus nantongensis sp. X1.</title>
        <authorList>
            <person name="Fang L."/>
        </authorList>
    </citation>
    <scope>NUCLEOTIDE SEQUENCE [LARGE SCALE GENOMIC DNA]</scope>
    <source>
        <strain evidence="3 4">X1</strain>
    </source>
</reference>
<dbReference type="STRING" id="1796606.A2G96_09325"/>
<evidence type="ECO:0000256" key="1">
    <source>
        <dbReference type="ARBA" id="ARBA00006987"/>
    </source>
</evidence>
<dbReference type="InterPro" id="IPR042100">
    <property type="entry name" value="Bug_dom1"/>
</dbReference>
<evidence type="ECO:0000313" key="4">
    <source>
        <dbReference type="Proteomes" id="UP000075238"/>
    </source>
</evidence>
<protein>
    <recommendedName>
        <fullName evidence="5">ABC transporter substrate-binding protein</fullName>
    </recommendedName>
</protein>
<evidence type="ECO:0000313" key="3">
    <source>
        <dbReference type="EMBL" id="AMR77924.1"/>
    </source>
</evidence>
<feature type="signal peptide" evidence="2">
    <location>
        <begin position="1"/>
        <end position="29"/>
    </location>
</feature>
<dbReference type="SUPFAM" id="SSF53850">
    <property type="entry name" value="Periplasmic binding protein-like II"/>
    <property type="match status" value="1"/>
</dbReference>
<dbReference type="EMBL" id="CP014844">
    <property type="protein sequence ID" value="AMR77924.1"/>
    <property type="molecule type" value="Genomic_DNA"/>
</dbReference>
<dbReference type="CDD" id="cd07012">
    <property type="entry name" value="PBP2_Bug_TTT"/>
    <property type="match status" value="1"/>
</dbReference>
<accession>A0A142JIL2</accession>
<dbReference type="KEGG" id="cnan:A2G96_09325"/>
<keyword evidence="4" id="KW-1185">Reference proteome</keyword>
<evidence type="ECO:0000256" key="2">
    <source>
        <dbReference type="SAM" id="SignalP"/>
    </source>
</evidence>
<keyword evidence="2" id="KW-0732">Signal</keyword>
<organism evidence="3 4">
    <name type="scientific">Cupriavidus nantongensis</name>
    <dbReference type="NCBI Taxonomy" id="1796606"/>
    <lineage>
        <taxon>Bacteria</taxon>
        <taxon>Pseudomonadati</taxon>
        <taxon>Pseudomonadota</taxon>
        <taxon>Betaproteobacteria</taxon>
        <taxon>Burkholderiales</taxon>
        <taxon>Burkholderiaceae</taxon>
        <taxon>Cupriavidus</taxon>
    </lineage>
</organism>
<dbReference type="PANTHER" id="PTHR42928">
    <property type="entry name" value="TRICARBOXYLATE-BINDING PROTEIN"/>
    <property type="match status" value="1"/>
</dbReference>
<proteinExistence type="inferred from homology"/>
<gene>
    <name evidence="3" type="ORF">A2G96_09325</name>
</gene>
<comment type="similarity">
    <text evidence="1">Belongs to the UPF0065 (bug) family.</text>
</comment>
<feature type="chain" id="PRO_5007498403" description="ABC transporter substrate-binding protein" evidence="2">
    <location>
        <begin position="30"/>
        <end position="327"/>
    </location>
</feature>
<dbReference type="OrthoDB" id="8678477at2"/>
<dbReference type="Gene3D" id="3.40.190.150">
    <property type="entry name" value="Bordetella uptake gene, domain 1"/>
    <property type="match status" value="1"/>
</dbReference>
<dbReference type="Pfam" id="PF03401">
    <property type="entry name" value="TctC"/>
    <property type="match status" value="1"/>
</dbReference>
<evidence type="ECO:0008006" key="5">
    <source>
        <dbReference type="Google" id="ProtNLM"/>
    </source>
</evidence>
<dbReference type="RefSeq" id="WP_062798629.1">
    <property type="nucleotide sequence ID" value="NZ_CP014844.1"/>
</dbReference>
<name>A0A142JIL2_9BURK</name>
<dbReference type="Gene3D" id="3.40.190.10">
    <property type="entry name" value="Periplasmic binding protein-like II"/>
    <property type="match status" value="1"/>
</dbReference>
<dbReference type="Proteomes" id="UP000075238">
    <property type="component" value="Chromosome 1"/>
</dbReference>
<dbReference type="PANTHER" id="PTHR42928:SF5">
    <property type="entry name" value="BLR1237 PROTEIN"/>
    <property type="match status" value="1"/>
</dbReference>
<dbReference type="PIRSF" id="PIRSF017082">
    <property type="entry name" value="YflP"/>
    <property type="match status" value="1"/>
</dbReference>
<sequence>MKRPYAALRVAALGLAAFAAAAVPAYSHAAPPWPSRPITVIVPFPPGPVDANVRILTTKVSAILGQPLVLENRPGAGQRIGGAALARAPRDGYTIGVITQAGAVVAPVLDATAQYDVRKDFTYLTMGYESPFIVTTPASSGIRTLRQLVDQAKAKPGAYKFGSTGAGTAFHIWGEAFNSTAGIKLLHVPYKGESPLLQDLVGGQVDMAFSSPTVRNLVESGKLVALATTGDTRAPQFPDVPTVREQGVPFSAVSWLGFGAPAGIPDAIRDRLVAAFHEAMRDPQVQATFLANGLQLQPTSPEQFRQQVNSETARLKKMVTSLGIRLE</sequence>
<dbReference type="AlphaFoldDB" id="A0A142JIL2"/>
<dbReference type="InterPro" id="IPR005064">
    <property type="entry name" value="BUG"/>
</dbReference>